<comment type="caution">
    <text evidence="8">The sequence shown here is derived from an EMBL/GenBank/DDBJ whole genome shotgun (WGS) entry which is preliminary data.</text>
</comment>
<organism evidence="8 9">
    <name type="scientific">Candidatus Roizmanbacteria bacterium GW2011_GWA2_36_23</name>
    <dbReference type="NCBI Taxonomy" id="1618480"/>
    <lineage>
        <taxon>Bacteria</taxon>
        <taxon>Candidatus Roizmaniibacteriota</taxon>
    </lineage>
</organism>
<evidence type="ECO:0000256" key="5">
    <source>
        <dbReference type="ARBA" id="ARBA00022857"/>
    </source>
</evidence>
<reference evidence="8 9" key="1">
    <citation type="journal article" date="2015" name="Nature">
        <title>rRNA introns, odd ribosomes, and small enigmatic genomes across a large radiation of phyla.</title>
        <authorList>
            <person name="Brown C.T."/>
            <person name="Hug L.A."/>
            <person name="Thomas B.C."/>
            <person name="Sharon I."/>
            <person name="Castelle C.J."/>
            <person name="Singh A."/>
            <person name="Wilkins M.J."/>
            <person name="Williams K.H."/>
            <person name="Banfield J.F."/>
        </authorList>
    </citation>
    <scope>NUCLEOTIDE SEQUENCE [LARGE SCALE GENOMIC DNA]</scope>
</reference>
<name>A0A0G0GPG5_9BACT</name>
<dbReference type="InterPro" id="IPR001796">
    <property type="entry name" value="DHFR_dom"/>
</dbReference>
<comment type="similarity">
    <text evidence="2">Belongs to the dihydrofolate reductase family.</text>
</comment>
<sequence>MTISIIAAIGKNRELGKGNKLLWDIPEDLHRFRQLTKNHAVIMGRKTFESIGKPLQDRLNIVTTRDIESFMKKVRNQSLSVSTSFDKFLEKKLIETKKFIEINRNFIICPSLEDAINTVKKILKSKFLNLNSDEVYIIGGGQIYEQALPYADKLYLTIIDRAYPEADTYFPDYSMFPTTVSEEKHKKGDLTYTFLELKR</sequence>
<dbReference type="InterPro" id="IPR024072">
    <property type="entry name" value="DHFR-like_dom_sf"/>
</dbReference>
<proteinExistence type="inferred from homology"/>
<dbReference type="STRING" id="1618480.US11_C0005G0025"/>
<dbReference type="GO" id="GO:0046452">
    <property type="term" value="P:dihydrofolate metabolic process"/>
    <property type="evidence" value="ECO:0007669"/>
    <property type="project" value="TreeGrafter"/>
</dbReference>
<dbReference type="PANTHER" id="PTHR48069">
    <property type="entry name" value="DIHYDROFOLATE REDUCTASE"/>
    <property type="match status" value="1"/>
</dbReference>
<dbReference type="GO" id="GO:0050661">
    <property type="term" value="F:NADP binding"/>
    <property type="evidence" value="ECO:0007669"/>
    <property type="project" value="InterPro"/>
</dbReference>
<evidence type="ECO:0000256" key="4">
    <source>
        <dbReference type="ARBA" id="ARBA00022563"/>
    </source>
</evidence>
<dbReference type="PROSITE" id="PS51330">
    <property type="entry name" value="DHFR_2"/>
    <property type="match status" value="1"/>
</dbReference>
<evidence type="ECO:0000313" key="8">
    <source>
        <dbReference type="EMBL" id="KKQ01669.1"/>
    </source>
</evidence>
<dbReference type="UniPathway" id="UPA00077">
    <property type="reaction ID" value="UER00158"/>
</dbReference>
<evidence type="ECO:0000259" key="7">
    <source>
        <dbReference type="PROSITE" id="PS51330"/>
    </source>
</evidence>
<evidence type="ECO:0000256" key="3">
    <source>
        <dbReference type="ARBA" id="ARBA00012856"/>
    </source>
</evidence>
<gene>
    <name evidence="8" type="ORF">US11_C0005G0025</name>
</gene>
<dbReference type="GO" id="GO:0004146">
    <property type="term" value="F:dihydrofolate reductase activity"/>
    <property type="evidence" value="ECO:0007669"/>
    <property type="project" value="UniProtKB-EC"/>
</dbReference>
<protein>
    <recommendedName>
        <fullName evidence="3">dihydrofolate reductase</fullName>
        <ecNumber evidence="3">1.5.1.3</ecNumber>
    </recommendedName>
</protein>
<dbReference type="AlphaFoldDB" id="A0A0G0GPG5"/>
<dbReference type="GO" id="GO:0046655">
    <property type="term" value="P:folic acid metabolic process"/>
    <property type="evidence" value="ECO:0007669"/>
    <property type="project" value="TreeGrafter"/>
</dbReference>
<keyword evidence="4" id="KW-0554">One-carbon metabolism</keyword>
<dbReference type="InterPro" id="IPR012259">
    <property type="entry name" value="DHFR"/>
</dbReference>
<evidence type="ECO:0000256" key="1">
    <source>
        <dbReference type="ARBA" id="ARBA00004903"/>
    </source>
</evidence>
<dbReference type="PATRIC" id="fig|1618480.3.peg.428"/>
<dbReference type="Pfam" id="PF00186">
    <property type="entry name" value="DHFR_1"/>
    <property type="match status" value="2"/>
</dbReference>
<comment type="pathway">
    <text evidence="1">Cofactor biosynthesis; tetrahydrofolate biosynthesis; 5,6,7,8-tetrahydrofolate from 7,8-dihydrofolate: step 1/1.</text>
</comment>
<feature type="domain" description="DHFR" evidence="7">
    <location>
        <begin position="2"/>
        <end position="199"/>
    </location>
</feature>
<dbReference type="Gene3D" id="3.40.430.10">
    <property type="entry name" value="Dihydrofolate Reductase, subunit A"/>
    <property type="match status" value="1"/>
</dbReference>
<dbReference type="EC" id="1.5.1.3" evidence="3"/>
<dbReference type="SUPFAM" id="SSF53597">
    <property type="entry name" value="Dihydrofolate reductase-like"/>
    <property type="match status" value="1"/>
</dbReference>
<dbReference type="PANTHER" id="PTHR48069:SF3">
    <property type="entry name" value="DIHYDROFOLATE REDUCTASE"/>
    <property type="match status" value="1"/>
</dbReference>
<evidence type="ECO:0000256" key="2">
    <source>
        <dbReference type="ARBA" id="ARBA00009539"/>
    </source>
</evidence>
<dbReference type="PRINTS" id="PR00070">
    <property type="entry name" value="DHFR"/>
</dbReference>
<evidence type="ECO:0000256" key="6">
    <source>
        <dbReference type="ARBA" id="ARBA00023002"/>
    </source>
</evidence>
<dbReference type="EMBL" id="LBRS01000005">
    <property type="protein sequence ID" value="KKQ01669.1"/>
    <property type="molecule type" value="Genomic_DNA"/>
</dbReference>
<keyword evidence="6" id="KW-0560">Oxidoreductase</keyword>
<dbReference type="CDD" id="cd00209">
    <property type="entry name" value="DHFR"/>
    <property type="match status" value="1"/>
</dbReference>
<evidence type="ECO:0000313" key="9">
    <source>
        <dbReference type="Proteomes" id="UP000034344"/>
    </source>
</evidence>
<dbReference type="GO" id="GO:0006730">
    <property type="term" value="P:one-carbon metabolic process"/>
    <property type="evidence" value="ECO:0007669"/>
    <property type="project" value="UniProtKB-KW"/>
</dbReference>
<dbReference type="Proteomes" id="UP000034344">
    <property type="component" value="Unassembled WGS sequence"/>
</dbReference>
<accession>A0A0G0GPG5</accession>
<keyword evidence="5" id="KW-0521">NADP</keyword>
<dbReference type="GO" id="GO:0046654">
    <property type="term" value="P:tetrahydrofolate biosynthetic process"/>
    <property type="evidence" value="ECO:0007669"/>
    <property type="project" value="UniProtKB-UniPathway"/>
</dbReference>